<evidence type="ECO:0000256" key="1">
    <source>
        <dbReference type="SAM" id="MobiDB-lite"/>
    </source>
</evidence>
<keyword evidence="2" id="KW-0436">Ligase</keyword>
<dbReference type="PANTHER" id="PTHR42307">
    <property type="entry name" value="PUP DEAMIDASE/DEPUPYLASE"/>
    <property type="match status" value="1"/>
</dbReference>
<keyword evidence="2" id="KW-0647">Proteasome</keyword>
<proteinExistence type="predicted"/>
<dbReference type="Pfam" id="PF03136">
    <property type="entry name" value="Pup_ligase"/>
    <property type="match status" value="1"/>
</dbReference>
<dbReference type="Proteomes" id="UP000029093">
    <property type="component" value="Unassembled WGS sequence"/>
</dbReference>
<dbReference type="GO" id="GO:0019941">
    <property type="term" value="P:modification-dependent protein catabolic process"/>
    <property type="evidence" value="ECO:0007669"/>
    <property type="project" value="InterPro"/>
</dbReference>
<reference evidence="2 3" key="1">
    <citation type="submission" date="2014-03" db="EMBL/GenBank/DDBJ databases">
        <title>Genomics of Bifidobacteria.</title>
        <authorList>
            <person name="Ventura M."/>
            <person name="Milani C."/>
            <person name="Lugli G.A."/>
        </authorList>
    </citation>
    <scope>NUCLEOTIDE SEQUENCE [LARGE SCALE GENOMIC DNA]</scope>
    <source>
        <strain evidence="2 3">LMG 10736</strain>
    </source>
</reference>
<gene>
    <name evidence="2" type="ORF">BBOU_1250</name>
</gene>
<dbReference type="GO" id="GO:0070490">
    <property type="term" value="P:protein pupylation"/>
    <property type="evidence" value="ECO:0007669"/>
    <property type="project" value="TreeGrafter"/>
</dbReference>
<dbReference type="GO" id="GO:0010498">
    <property type="term" value="P:proteasomal protein catabolic process"/>
    <property type="evidence" value="ECO:0007669"/>
    <property type="project" value="InterPro"/>
</dbReference>
<accession>A0A086ZI13</accession>
<dbReference type="OrthoDB" id="9760627at2"/>
<dbReference type="RefSeq" id="WP_026502190.1">
    <property type="nucleotide sequence ID" value="NZ_JGYQ01000016.1"/>
</dbReference>
<dbReference type="PANTHER" id="PTHR42307:SF3">
    <property type="entry name" value="PUP--PROTEIN LIGASE"/>
    <property type="match status" value="1"/>
</dbReference>
<feature type="region of interest" description="Disordered" evidence="1">
    <location>
        <begin position="1"/>
        <end position="23"/>
    </location>
</feature>
<dbReference type="AlphaFoldDB" id="A0A086ZI13"/>
<dbReference type="EMBL" id="JGYQ01000016">
    <property type="protein sequence ID" value="KFI46163.1"/>
    <property type="molecule type" value="Genomic_DNA"/>
</dbReference>
<comment type="caution">
    <text evidence="2">The sequence shown here is derived from an EMBL/GenBank/DDBJ whole genome shotgun (WGS) entry which is preliminary data.</text>
</comment>
<dbReference type="EC" id="6.3.2.-" evidence="2"/>
<protein>
    <submittedName>
        <fullName evidence="2">Proteasome accessory factor A</fullName>
        <ecNumber evidence="2">6.3.2.-</ecNumber>
    </submittedName>
</protein>
<sequence>MPQLRDSATRADSGSHGADTVHSPQFGTGARIFGIETEYGVAITGVDRHVDARQVAAMIFQPVVTQTRSTNTYLCNGARLYLDVGSHPEYATAETRDPLDTLTQDLAGEWAIRQLANQAQQRIRERVGRDATVHVFKNNVDSAGHAFGCHENYLVRRYVPLTVIERELLPFLITRQLFTGAGRATGHGFELSQRADYLDEAVSSATTRARPMVNTRDEPHADPEEFRRLHVIIGDSNRSQFATFMKLATTHLVLGVIEASIRAGRPSGFGSCTLADPNAANRAISRDITGAFTVQLAADRDETDAAWHRHGVASALDIQQRYLDIVKQKVRADRDTIARSLPRTDIDQVLADWQDLLDLVAAQDVDALADRLDWAAKYRLFEAMRRHDPHVDTWRIQQVDMDYHDIVNGNVYPSLIRRGMMRTLVSQRDVNGAVDTPPRDTRAALRGRFVQTALRYGLQFSCDWTRLTLTEPVHGEVVLLDPFDACPTPRFEALIAQMKQADTVSAPLA</sequence>
<keyword evidence="3" id="KW-1185">Reference proteome</keyword>
<dbReference type="GO" id="GO:0016874">
    <property type="term" value="F:ligase activity"/>
    <property type="evidence" value="ECO:0007669"/>
    <property type="project" value="UniProtKB-KW"/>
</dbReference>
<dbReference type="InterPro" id="IPR004347">
    <property type="entry name" value="Pup_ligase/deamidase"/>
</dbReference>
<dbReference type="GO" id="GO:0005524">
    <property type="term" value="F:ATP binding"/>
    <property type="evidence" value="ECO:0007669"/>
    <property type="project" value="TreeGrafter"/>
</dbReference>
<evidence type="ECO:0000313" key="2">
    <source>
        <dbReference type="EMBL" id="KFI46163.1"/>
    </source>
</evidence>
<dbReference type="GeneID" id="303204355"/>
<dbReference type="GO" id="GO:0000502">
    <property type="term" value="C:proteasome complex"/>
    <property type="evidence" value="ECO:0007669"/>
    <property type="project" value="UniProtKB-KW"/>
</dbReference>
<evidence type="ECO:0000313" key="3">
    <source>
        <dbReference type="Proteomes" id="UP000029093"/>
    </source>
</evidence>
<name>A0A086ZI13_9BIFI</name>
<organism evidence="2 3">
    <name type="scientific">Bifidobacterium boum</name>
    <dbReference type="NCBI Taxonomy" id="78343"/>
    <lineage>
        <taxon>Bacteria</taxon>
        <taxon>Bacillati</taxon>
        <taxon>Actinomycetota</taxon>
        <taxon>Actinomycetes</taxon>
        <taxon>Bifidobacteriales</taxon>
        <taxon>Bifidobacteriaceae</taxon>
        <taxon>Bifidobacterium</taxon>
    </lineage>
</organism>